<dbReference type="PANTHER" id="PTHR14469:SF0">
    <property type="entry name" value="FAMILY WITH SEQUENCE SIMILARITY 113"/>
    <property type="match status" value="1"/>
</dbReference>
<dbReference type="InterPro" id="IPR036514">
    <property type="entry name" value="SGNH_hydro_sf"/>
</dbReference>
<sequence length="276" mass="31268">TSASLLFCPKDLCHNKDISASLQACLLLPQSNSTARSGEESFANDCRVEFRGLKNGPSYREARQYRTSHHLVRFYFITRVYSAYVESILSDFKKGLESGLAPDVIVMSSCLWDLNALREYRENLEKLFARLDELLPSSCLIIWATAMPIRETTSGSCFRYKSTSQDVIEANFYSATLACCFGFDVLDLHYCLRLLEELHARDGVHWNYWAHRCISKLLLTHVAGAWGVELPKRTPQAGERGWRGRTFWPPRAGRVHGTLPGLVYLSVLGMQACVFP</sequence>
<dbReference type="PANTHER" id="PTHR14469">
    <property type="entry name" value="SARCOMA ANTIGEN NY-SAR-23"/>
    <property type="match status" value="1"/>
</dbReference>
<reference evidence="2" key="1">
    <citation type="submission" date="2025-08" db="UniProtKB">
        <authorList>
            <consortium name="Ensembl"/>
        </authorList>
    </citation>
    <scope>IDENTIFICATION</scope>
</reference>
<keyword evidence="3" id="KW-1185">Reference proteome</keyword>
<dbReference type="OMA" id="DFRAGPQ"/>
<evidence type="ECO:0000313" key="2">
    <source>
        <dbReference type="Ensembl" id="ENSVKKP00000028291.1"/>
    </source>
</evidence>
<proteinExistence type="inferred from homology"/>
<evidence type="ECO:0000313" key="3">
    <source>
        <dbReference type="Proteomes" id="UP000694545"/>
    </source>
</evidence>
<protein>
    <submittedName>
        <fullName evidence="2">Uncharacterized protein</fullName>
    </submittedName>
</protein>
<reference evidence="2" key="2">
    <citation type="submission" date="2025-09" db="UniProtKB">
        <authorList>
            <consortium name="Ensembl"/>
        </authorList>
    </citation>
    <scope>IDENTIFICATION</scope>
</reference>
<dbReference type="AlphaFoldDB" id="A0A8D2LYW5"/>
<dbReference type="Gene3D" id="3.40.50.1110">
    <property type="entry name" value="SGNH hydrolase"/>
    <property type="match status" value="1"/>
</dbReference>
<name>A0A8D2LYW5_VARKO</name>
<dbReference type="Ensembl" id="ENSVKKT00000028969.1">
    <property type="protein sequence ID" value="ENSVKKP00000028291.1"/>
    <property type="gene ID" value="ENSVKKG00000018316.1"/>
</dbReference>
<comment type="similarity">
    <text evidence="1">Belongs to the PC-esterase family.</text>
</comment>
<dbReference type="Proteomes" id="UP000694545">
    <property type="component" value="Unplaced"/>
</dbReference>
<evidence type="ECO:0000256" key="1">
    <source>
        <dbReference type="ARBA" id="ARBA00037957"/>
    </source>
</evidence>
<accession>A0A8D2LYW5</accession>
<dbReference type="SUPFAM" id="SSF52266">
    <property type="entry name" value="SGNH hydrolase"/>
    <property type="match status" value="1"/>
</dbReference>
<organism evidence="2 3">
    <name type="scientific">Varanus komodoensis</name>
    <name type="common">Komodo dragon</name>
    <dbReference type="NCBI Taxonomy" id="61221"/>
    <lineage>
        <taxon>Eukaryota</taxon>
        <taxon>Metazoa</taxon>
        <taxon>Chordata</taxon>
        <taxon>Craniata</taxon>
        <taxon>Vertebrata</taxon>
        <taxon>Euteleostomi</taxon>
        <taxon>Lepidosauria</taxon>
        <taxon>Squamata</taxon>
        <taxon>Bifurcata</taxon>
        <taxon>Unidentata</taxon>
        <taxon>Episquamata</taxon>
        <taxon>Toxicofera</taxon>
        <taxon>Anguimorpha</taxon>
        <taxon>Paleoanguimorpha</taxon>
        <taxon>Varanoidea</taxon>
        <taxon>Varanidae</taxon>
        <taxon>Varanus</taxon>
    </lineage>
</organism>